<dbReference type="OrthoDB" id="5381784at2"/>
<dbReference type="EMBL" id="RAWG01000307">
    <property type="protein sequence ID" value="RKH36087.1"/>
    <property type="molecule type" value="Genomic_DNA"/>
</dbReference>
<protein>
    <submittedName>
        <fullName evidence="3">DUF3592 domain-containing protein</fullName>
    </submittedName>
</protein>
<gene>
    <name evidence="3" type="ORF">D7X12_33235</name>
</gene>
<name>A0A3A8MUZ3_9BACT</name>
<dbReference type="InterPro" id="IPR021994">
    <property type="entry name" value="DUF3592"/>
</dbReference>
<feature type="domain" description="DUF3592" evidence="2">
    <location>
        <begin position="45"/>
        <end position="128"/>
    </location>
</feature>
<dbReference type="Proteomes" id="UP000273405">
    <property type="component" value="Unassembled WGS sequence"/>
</dbReference>
<keyword evidence="1" id="KW-1133">Transmembrane helix</keyword>
<evidence type="ECO:0000256" key="1">
    <source>
        <dbReference type="SAM" id="Phobius"/>
    </source>
</evidence>
<evidence type="ECO:0000313" key="3">
    <source>
        <dbReference type="EMBL" id="RKH36087.1"/>
    </source>
</evidence>
<dbReference type="Pfam" id="PF12158">
    <property type="entry name" value="DUF3592"/>
    <property type="match status" value="1"/>
</dbReference>
<feature type="transmembrane region" description="Helical" evidence="1">
    <location>
        <begin position="133"/>
        <end position="154"/>
    </location>
</feature>
<evidence type="ECO:0000313" key="4">
    <source>
        <dbReference type="Proteomes" id="UP000273405"/>
    </source>
</evidence>
<evidence type="ECO:0000259" key="2">
    <source>
        <dbReference type="Pfam" id="PF12158"/>
    </source>
</evidence>
<keyword evidence="4" id="KW-1185">Reference proteome</keyword>
<comment type="caution">
    <text evidence="3">The sequence shown here is derived from an EMBL/GenBank/DDBJ whole genome shotgun (WGS) entry which is preliminary data.</text>
</comment>
<organism evidence="3 4">
    <name type="scientific">Corallococcus sicarius</name>
    <dbReference type="NCBI Taxonomy" id="2316726"/>
    <lineage>
        <taxon>Bacteria</taxon>
        <taxon>Pseudomonadati</taxon>
        <taxon>Myxococcota</taxon>
        <taxon>Myxococcia</taxon>
        <taxon>Myxococcales</taxon>
        <taxon>Cystobacterineae</taxon>
        <taxon>Myxococcaceae</taxon>
        <taxon>Corallococcus</taxon>
    </lineage>
</organism>
<keyword evidence="1" id="KW-0812">Transmembrane</keyword>
<sequence length="334" mass="36492">MSSRVASFVLLLVFVLPWTAILGAIDVFASAHMVRQVEAANWPSVQGTITRSEVEAVRSKGIMYSFKVGYTYSVDGQPYEGSKHRSSSWRTSDPGDAEELVARHPLGTHVPVYYQPGQPSEAMLQPGLGSSDLFLLMVLLPFHLVALWLVAMVAQGFKPEPPLLSTFVREDGSECVTLDAPSPALWMFLAWGNSALVCAVMGGATGAFIAPLPVGVGAWAVVIACGVLAGLWARARRKAGNFDLCLHAQTRSLSLPPFSGRKHRLDVRWRDVQSLRVEPQVRVQNKKQVTRYPLTLGLSTADGEVRQESIADFARQEQAEAMADWLRTHLKAPG</sequence>
<feature type="transmembrane region" description="Helical" evidence="1">
    <location>
        <begin position="188"/>
        <end position="210"/>
    </location>
</feature>
<reference evidence="4" key="1">
    <citation type="submission" date="2018-09" db="EMBL/GenBank/DDBJ databases">
        <authorList>
            <person name="Livingstone P.G."/>
            <person name="Whitworth D.E."/>
        </authorList>
    </citation>
    <scope>NUCLEOTIDE SEQUENCE [LARGE SCALE GENOMIC DNA]</scope>
    <source>
        <strain evidence="4">CA040B</strain>
    </source>
</reference>
<dbReference type="AlphaFoldDB" id="A0A3A8MUZ3"/>
<keyword evidence="1" id="KW-0472">Membrane</keyword>
<proteinExistence type="predicted"/>
<accession>A0A3A8MUZ3</accession>
<feature type="transmembrane region" description="Helical" evidence="1">
    <location>
        <begin position="216"/>
        <end position="233"/>
    </location>
</feature>